<dbReference type="PANTHER" id="PTHR46383">
    <property type="entry name" value="ASPARTATE AMINOTRANSFERASE"/>
    <property type="match status" value="1"/>
</dbReference>
<evidence type="ECO:0000313" key="10">
    <source>
        <dbReference type="Proteomes" id="UP000448867"/>
    </source>
</evidence>
<dbReference type="PANTHER" id="PTHR46383:SF3">
    <property type="entry name" value="ASPARTATE AMINOTRANSFERASE-RELATED"/>
    <property type="match status" value="1"/>
</dbReference>
<dbReference type="CDD" id="cd00609">
    <property type="entry name" value="AAT_like"/>
    <property type="match status" value="1"/>
</dbReference>
<dbReference type="Gene3D" id="3.90.1150.10">
    <property type="entry name" value="Aspartate Aminotransferase, domain 1"/>
    <property type="match status" value="1"/>
</dbReference>
<dbReference type="PROSITE" id="PS00105">
    <property type="entry name" value="AA_TRANSFER_CLASS_1"/>
    <property type="match status" value="1"/>
</dbReference>
<evidence type="ECO:0000256" key="1">
    <source>
        <dbReference type="ARBA" id="ARBA00001933"/>
    </source>
</evidence>
<evidence type="ECO:0000313" key="9">
    <source>
        <dbReference type="EMBL" id="MRX73593.1"/>
    </source>
</evidence>
<dbReference type="InterPro" id="IPR004838">
    <property type="entry name" value="NHTrfase_class1_PyrdxlP-BS"/>
</dbReference>
<dbReference type="InterPro" id="IPR004839">
    <property type="entry name" value="Aminotransferase_I/II_large"/>
</dbReference>
<dbReference type="GO" id="GO:0006520">
    <property type="term" value="P:amino acid metabolic process"/>
    <property type="evidence" value="ECO:0007669"/>
    <property type="project" value="InterPro"/>
</dbReference>
<dbReference type="InterPro" id="IPR050596">
    <property type="entry name" value="AspAT/PAT-like"/>
</dbReference>
<protein>
    <recommendedName>
        <fullName evidence="6">Aminotransferase</fullName>
        <ecNumber evidence="6">2.6.1.-</ecNumber>
    </recommendedName>
</protein>
<proteinExistence type="inferred from homology"/>
<sequence>MSEPSRYISGNVSQLKPSGIRKFFDLAANMEGVISLGVGEPDFITSWNVREACIQSLEQGYTAYTANAGMLELRKEICSYLNSRFALNYDASSEVMVTVGASQALDLSLRAILNPGEEVLLIEPCFVSYEPLIRLCGGIPVSVSAREENSFKPTAADIEKKITQKTKALILCSPNNPTGAQLTKKELQEVSLLAEKHDLLVIADEIYAELSYEEAYTSFSSLPGMRERTILVSGFSKGFAMTGWRLGYACAPAPLLAAMLKIHQYSMMCAPTMAQHAALEALTNGLADVDSMKRSYRQRRNLFVEGLREIGFSCHLPGGAFYAFPSIKNTGLSSDEYAESLLLEEKVAVVPGSVFGSCGEGFVRCSYASSVEQLQEALKRMERHLKKLQASSNIVSERMRKEA</sequence>
<dbReference type="EMBL" id="WKKI01000038">
    <property type="protein sequence ID" value="MRX73593.1"/>
    <property type="molecule type" value="Genomic_DNA"/>
</dbReference>
<dbReference type="Gene3D" id="3.40.640.10">
    <property type="entry name" value="Type I PLP-dependent aspartate aminotransferase-like (Major domain)"/>
    <property type="match status" value="1"/>
</dbReference>
<feature type="domain" description="Aminotransferase class I/classII large" evidence="8">
    <location>
        <begin position="32"/>
        <end position="380"/>
    </location>
</feature>
<keyword evidence="7" id="KW-0175">Coiled coil</keyword>
<dbReference type="OrthoDB" id="9802328at2"/>
<keyword evidence="5" id="KW-0663">Pyridoxal phosphate</keyword>
<evidence type="ECO:0000256" key="4">
    <source>
        <dbReference type="ARBA" id="ARBA00022679"/>
    </source>
</evidence>
<dbReference type="Proteomes" id="UP000448867">
    <property type="component" value="Unassembled WGS sequence"/>
</dbReference>
<evidence type="ECO:0000256" key="3">
    <source>
        <dbReference type="ARBA" id="ARBA00022576"/>
    </source>
</evidence>
<evidence type="ECO:0000259" key="8">
    <source>
        <dbReference type="Pfam" id="PF00155"/>
    </source>
</evidence>
<comment type="caution">
    <text evidence="9">The sequence shown here is derived from an EMBL/GenBank/DDBJ whole genome shotgun (WGS) entry which is preliminary data.</text>
</comment>
<keyword evidence="4 6" id="KW-0808">Transferase</keyword>
<dbReference type="AlphaFoldDB" id="A0A7X2J191"/>
<gene>
    <name evidence="9" type="ORF">GJU40_15720</name>
</gene>
<dbReference type="InterPro" id="IPR015424">
    <property type="entry name" value="PyrdxlP-dep_Trfase"/>
</dbReference>
<dbReference type="GO" id="GO:0030170">
    <property type="term" value="F:pyridoxal phosphate binding"/>
    <property type="evidence" value="ECO:0007669"/>
    <property type="project" value="InterPro"/>
</dbReference>
<dbReference type="InterPro" id="IPR015422">
    <property type="entry name" value="PyrdxlP-dep_Trfase_small"/>
</dbReference>
<keyword evidence="10" id="KW-1185">Reference proteome</keyword>
<dbReference type="InterPro" id="IPR015421">
    <property type="entry name" value="PyrdxlP-dep_Trfase_major"/>
</dbReference>
<dbReference type="FunFam" id="3.40.640.10:FF:000033">
    <property type="entry name" value="Aspartate aminotransferase"/>
    <property type="match status" value="1"/>
</dbReference>
<keyword evidence="3 6" id="KW-0032">Aminotransferase</keyword>
<evidence type="ECO:0000256" key="7">
    <source>
        <dbReference type="SAM" id="Coils"/>
    </source>
</evidence>
<dbReference type="RefSeq" id="WP_154309051.1">
    <property type="nucleotide sequence ID" value="NZ_WKKI01000038.1"/>
</dbReference>
<name>A0A7X2J191_9BACI</name>
<dbReference type="SUPFAM" id="SSF53383">
    <property type="entry name" value="PLP-dependent transferases"/>
    <property type="match status" value="1"/>
</dbReference>
<feature type="coiled-coil region" evidence="7">
    <location>
        <begin position="371"/>
        <end position="398"/>
    </location>
</feature>
<organism evidence="9 10">
    <name type="scientific">Metabacillus lacus</name>
    <dbReference type="NCBI Taxonomy" id="1983721"/>
    <lineage>
        <taxon>Bacteria</taxon>
        <taxon>Bacillati</taxon>
        <taxon>Bacillota</taxon>
        <taxon>Bacilli</taxon>
        <taxon>Bacillales</taxon>
        <taxon>Bacillaceae</taxon>
        <taxon>Metabacillus</taxon>
    </lineage>
</organism>
<dbReference type="EC" id="2.6.1.-" evidence="6"/>
<evidence type="ECO:0000256" key="2">
    <source>
        <dbReference type="ARBA" id="ARBA00007441"/>
    </source>
</evidence>
<evidence type="ECO:0000256" key="6">
    <source>
        <dbReference type="RuleBase" id="RU000481"/>
    </source>
</evidence>
<reference evidence="9 10" key="1">
    <citation type="submission" date="2019-11" db="EMBL/GenBank/DDBJ databases">
        <title>Bacillus lacus genome.</title>
        <authorList>
            <person name="Allen C.J."/>
            <person name="Newman J.D."/>
        </authorList>
    </citation>
    <scope>NUCLEOTIDE SEQUENCE [LARGE SCALE GENOMIC DNA]</scope>
    <source>
        <strain evidence="9 10">KCTC 33946</strain>
    </source>
</reference>
<dbReference type="Pfam" id="PF00155">
    <property type="entry name" value="Aminotran_1_2"/>
    <property type="match status" value="1"/>
</dbReference>
<comment type="similarity">
    <text evidence="2 6">Belongs to the class-I pyridoxal-phosphate-dependent aminotransferase family.</text>
</comment>
<dbReference type="GO" id="GO:0008483">
    <property type="term" value="F:transaminase activity"/>
    <property type="evidence" value="ECO:0007669"/>
    <property type="project" value="UniProtKB-KW"/>
</dbReference>
<dbReference type="NCBIfam" id="NF005816">
    <property type="entry name" value="PRK07682.1"/>
    <property type="match status" value="1"/>
</dbReference>
<evidence type="ECO:0000256" key="5">
    <source>
        <dbReference type="ARBA" id="ARBA00022898"/>
    </source>
</evidence>
<comment type="cofactor">
    <cofactor evidence="1 6">
        <name>pyridoxal 5'-phosphate</name>
        <dbReference type="ChEBI" id="CHEBI:597326"/>
    </cofactor>
</comment>
<accession>A0A7X2J191</accession>